<dbReference type="CDD" id="cd14726">
    <property type="entry name" value="TraB_PrgY-like"/>
    <property type="match status" value="1"/>
</dbReference>
<accession>A0ABU6U902</accession>
<dbReference type="Pfam" id="PF01963">
    <property type="entry name" value="TraB_PrgY_gumN"/>
    <property type="match status" value="1"/>
</dbReference>
<name>A0ABU6U902_9FABA</name>
<dbReference type="InterPro" id="IPR002816">
    <property type="entry name" value="TraB/PrgY/GumN_fam"/>
</dbReference>
<organism evidence="1 2">
    <name type="scientific">Stylosanthes scabra</name>
    <dbReference type="NCBI Taxonomy" id="79078"/>
    <lineage>
        <taxon>Eukaryota</taxon>
        <taxon>Viridiplantae</taxon>
        <taxon>Streptophyta</taxon>
        <taxon>Embryophyta</taxon>
        <taxon>Tracheophyta</taxon>
        <taxon>Spermatophyta</taxon>
        <taxon>Magnoliopsida</taxon>
        <taxon>eudicotyledons</taxon>
        <taxon>Gunneridae</taxon>
        <taxon>Pentapetalae</taxon>
        <taxon>rosids</taxon>
        <taxon>fabids</taxon>
        <taxon>Fabales</taxon>
        <taxon>Fabaceae</taxon>
        <taxon>Papilionoideae</taxon>
        <taxon>50 kb inversion clade</taxon>
        <taxon>dalbergioids sensu lato</taxon>
        <taxon>Dalbergieae</taxon>
        <taxon>Pterocarpus clade</taxon>
        <taxon>Stylosanthes</taxon>
    </lineage>
</organism>
<dbReference type="PANTHER" id="PTHR21530">
    <property type="entry name" value="PHEROMONE SHUTDOWN PROTEIN"/>
    <property type="match status" value="1"/>
</dbReference>
<comment type="caution">
    <text evidence="1">The sequence shown here is derived from an EMBL/GenBank/DDBJ whole genome shotgun (WGS) entry which is preliminary data.</text>
</comment>
<evidence type="ECO:0008006" key="3">
    <source>
        <dbReference type="Google" id="ProtNLM"/>
    </source>
</evidence>
<dbReference type="PANTHER" id="PTHR21530:SF7">
    <property type="entry name" value="TRAB DOMAIN-CONTAINING PROTEIN"/>
    <property type="match status" value="1"/>
</dbReference>
<reference evidence="1 2" key="1">
    <citation type="journal article" date="2023" name="Plants (Basel)">
        <title>Bridging the Gap: Combining Genomics and Transcriptomics Approaches to Understand Stylosanthes scabra, an Orphan Legume from the Brazilian Caatinga.</title>
        <authorList>
            <person name="Ferreira-Neto J.R.C."/>
            <person name="da Silva M.D."/>
            <person name="Binneck E."/>
            <person name="de Melo N.F."/>
            <person name="da Silva R.H."/>
            <person name="de Melo A.L.T.M."/>
            <person name="Pandolfi V."/>
            <person name="Bustamante F.O."/>
            <person name="Brasileiro-Vidal A.C."/>
            <person name="Benko-Iseppon A.M."/>
        </authorList>
    </citation>
    <scope>NUCLEOTIDE SEQUENCE [LARGE SCALE GENOMIC DNA]</scope>
    <source>
        <tissue evidence="1">Leaves</tissue>
    </source>
</reference>
<dbReference type="EMBL" id="JASCZI010120924">
    <property type="protein sequence ID" value="MED6157702.1"/>
    <property type="molecule type" value="Genomic_DNA"/>
</dbReference>
<gene>
    <name evidence="1" type="ORF">PIB30_025814</name>
</gene>
<keyword evidence="2" id="KW-1185">Reference proteome</keyword>
<dbReference type="InterPro" id="IPR046345">
    <property type="entry name" value="TraB_PrgY-like"/>
</dbReference>
<evidence type="ECO:0000313" key="1">
    <source>
        <dbReference type="EMBL" id="MED6157702.1"/>
    </source>
</evidence>
<evidence type="ECO:0000313" key="2">
    <source>
        <dbReference type="Proteomes" id="UP001341840"/>
    </source>
</evidence>
<proteinExistence type="predicted"/>
<dbReference type="Proteomes" id="UP001341840">
    <property type="component" value="Unassembled WGS sequence"/>
</dbReference>
<sequence length="274" mass="30961">MMMRRVLSGCIQLGRVTTRINSSSVKKCSTTPSSLWKEGFPEHIVPLKLGSCHVYLVGTNHVSQKSVEDVQRIFGVVKPDVVFLELCQKRRGLLTCKRIPTIDEVITARKKKKMDHNFLRLIISWMYLEIARELKIIPGSEFRIAYQEAIKSGGKVKVVLGDRPVEVTMNRAQRKLTLSELINAYFSPFPTDVEFPLCPSLKDYSSIAEFLVGCSKEFEDIKIDTINRLSQELSKRLPSLANTFIHERDIFMAKGILNVAKKSSCVVAVVGNKD</sequence>
<protein>
    <recommendedName>
        <fullName evidence="3">TraB domain-containing protein</fullName>
    </recommendedName>
</protein>